<protein>
    <submittedName>
        <fullName evidence="7">WD40 repeat</fullName>
    </submittedName>
</protein>
<evidence type="ECO:0000256" key="3">
    <source>
        <dbReference type="PROSITE-ProRule" id="PRU00221"/>
    </source>
</evidence>
<organism evidence="7 8">
    <name type="scientific">Lentzea waywayandensis</name>
    <dbReference type="NCBI Taxonomy" id="84724"/>
    <lineage>
        <taxon>Bacteria</taxon>
        <taxon>Bacillati</taxon>
        <taxon>Actinomycetota</taxon>
        <taxon>Actinomycetes</taxon>
        <taxon>Pseudonocardiales</taxon>
        <taxon>Pseudonocardiaceae</taxon>
        <taxon>Lentzea</taxon>
    </lineage>
</organism>
<dbReference type="OrthoDB" id="3272402at2"/>
<proteinExistence type="predicted"/>
<dbReference type="SUPFAM" id="SSF52540">
    <property type="entry name" value="P-loop containing nucleoside triphosphate hydrolases"/>
    <property type="match status" value="1"/>
</dbReference>
<evidence type="ECO:0000256" key="4">
    <source>
        <dbReference type="SAM" id="MobiDB-lite"/>
    </source>
</evidence>
<dbReference type="RefSeq" id="WP_143138532.1">
    <property type="nucleotide sequence ID" value="NZ_FOYL01000002.1"/>
</dbReference>
<evidence type="ECO:0000259" key="6">
    <source>
        <dbReference type="Pfam" id="PF20703"/>
    </source>
</evidence>
<dbReference type="Pfam" id="PF20703">
    <property type="entry name" value="nSTAND1"/>
    <property type="match status" value="1"/>
</dbReference>
<dbReference type="InterPro" id="IPR015943">
    <property type="entry name" value="WD40/YVTN_repeat-like_dom_sf"/>
</dbReference>
<keyword evidence="2" id="KW-0677">Repeat</keyword>
<feature type="repeat" description="WD" evidence="3">
    <location>
        <begin position="1187"/>
        <end position="1228"/>
    </location>
</feature>
<keyword evidence="5" id="KW-0812">Transmembrane</keyword>
<keyword evidence="5" id="KW-1133">Transmembrane helix</keyword>
<feature type="repeat" description="WD" evidence="3">
    <location>
        <begin position="874"/>
        <end position="907"/>
    </location>
</feature>
<evidence type="ECO:0000256" key="1">
    <source>
        <dbReference type="ARBA" id="ARBA00022574"/>
    </source>
</evidence>
<dbReference type="PANTHER" id="PTHR19879">
    <property type="entry name" value="TRANSCRIPTION INITIATION FACTOR TFIID"/>
    <property type="match status" value="1"/>
</dbReference>
<dbReference type="Pfam" id="PF00400">
    <property type="entry name" value="WD40"/>
    <property type="match status" value="4"/>
</dbReference>
<feature type="repeat" description="WD" evidence="3">
    <location>
        <begin position="706"/>
        <end position="739"/>
    </location>
</feature>
<dbReference type="PANTHER" id="PTHR19879:SF9">
    <property type="entry name" value="TRANSCRIPTION INITIATION FACTOR TFIID SUBUNIT 5"/>
    <property type="match status" value="1"/>
</dbReference>
<accession>A0A1I6DCT7</accession>
<dbReference type="InterPro" id="IPR036322">
    <property type="entry name" value="WD40_repeat_dom_sf"/>
</dbReference>
<dbReference type="InterPro" id="IPR020472">
    <property type="entry name" value="WD40_PAC1"/>
</dbReference>
<gene>
    <name evidence="7" type="ORF">SAMN04488564_102290</name>
</gene>
<dbReference type="SUPFAM" id="SSF50978">
    <property type="entry name" value="WD40 repeat-like"/>
    <property type="match status" value="1"/>
</dbReference>
<dbReference type="STRING" id="84724.SAMN04488564_102290"/>
<keyword evidence="1 3" id="KW-0853">WD repeat</keyword>
<sequence>MTEQHQEDESLPAVHNELTGTVHGTAFLAGSIGHLTHVEGDQHLHYLNGTHDRRRSTSGPMTQECPYPGLTAFEPEQAAWFFGRDTLVAELITALDRRLRTGGVQVVVAPSGAGKSSLLSAGLLPKLGQGALPGSNTWPALVFTPTAEPLQALTNALAPLAGDLAPEPERLSAALAELGAAEPDARVVLIVDQFEELFTQCADDEQRRAFIDLLDQVSGPADTGQPALVVVGLRADFYGACIDHPPLRAALQDGPLVVGPMTEPQLREAILLPARNVGLDVESGLVELLLRDLGVTARDDGSAAYEAGRLPLLAHALRVSWQQRHGSALTVQGYQDTGGIQHAIALTAERALAELGTVAPQGRELARQVLLRLVKVSDDSEATRRRVNRAQLAAELQDDETLDVVLTTLTAPETRLLTADKHTVQLAHEALIVAWPTLRGWLSHNRAEVLAAQQLADAAERWAADDEDPGQLYQGLRLEVAQSLLDETATGPRIGALSRRFLLAGQANRDAVQELARRRRRRGRVTVTVIAVLLVIAGVAVTAYETIRRQRDAQQLLASARAELAAADSLRADHPVDALRWGITAAHLAAATEDPTTVEAARGGLVRTVADSWYFRGLRTVPDLAGIDTGPDNWLLTLTRSGEFGLWDTAAKAEPARQVPLDLPGGPISQATVLPERKMLVTVAVNGPLTVWGLADRHAPQRLGTTAAGPTRITAIRSTSDGNRLVTGDEDGTVAVWDLADPRKPVRQGSGVPPCSPKCNSVQDVAIRPDGGSMVSVDRNAVTTWTLPATGDPSRGRESRLPGLPNLAQNARDADHRSIVPTLNTGIATSLRADGTAVAVGGSADGNTASAMLVGGLDQPDPAASDRFRALSTFPGHELHVDGVLFSHNGNLMATVGTDRSVKLWDVTDPAKAVLRHQFGGRSEPVASLAFSPEDGLLLVARRDGTVDEYLTNGLATPRGTVHPAPGRRLVWADPDPDGGETTSQTDVGRLIAIGDPVSRLMVVGHAAAESFSMRSTPEGVQSVPSDKSDGTVVLWRPGADRTFAQLGKIERQHTPTALALGPGNRLLAVGDGLGGLGLWDISRPDSPGLLSALDHDALGIGSVEITSAAITKDGHDLAIGTNNYGVLLLDISKPEHPTVTARLVEPTGSVHGLAFSSNDSTLTVGSGDGRVRFWDMRSGQVLAATVQSPTGPVVAAAYSPDKPLLATGSLNGSVTLWDVTDPREPIALQTLSGPPKGVLVLQFTPDGANLVATDEYDQVNRWWVGNARDLVADPARVACGLVRRGLTQAEWEADPDLSHHDYRAMC</sequence>
<dbReference type="Proteomes" id="UP000198583">
    <property type="component" value="Unassembled WGS sequence"/>
</dbReference>
<feature type="region of interest" description="Disordered" evidence="4">
    <location>
        <begin position="958"/>
        <end position="985"/>
    </location>
</feature>
<dbReference type="SUPFAM" id="SSF101898">
    <property type="entry name" value="NHL repeat"/>
    <property type="match status" value="1"/>
</dbReference>
<evidence type="ECO:0000313" key="8">
    <source>
        <dbReference type="Proteomes" id="UP000198583"/>
    </source>
</evidence>
<dbReference type="PROSITE" id="PS50082">
    <property type="entry name" value="WD_REPEATS_2"/>
    <property type="match status" value="4"/>
</dbReference>
<feature type="transmembrane region" description="Helical" evidence="5">
    <location>
        <begin position="525"/>
        <end position="544"/>
    </location>
</feature>
<keyword evidence="8" id="KW-1185">Reference proteome</keyword>
<feature type="domain" description="Novel STAND NTPase 1" evidence="6">
    <location>
        <begin position="66"/>
        <end position="469"/>
    </location>
</feature>
<dbReference type="PRINTS" id="PR00320">
    <property type="entry name" value="GPROTEINBRPT"/>
</dbReference>
<dbReference type="SMART" id="SM00320">
    <property type="entry name" value="WD40"/>
    <property type="match status" value="9"/>
</dbReference>
<keyword evidence="5" id="KW-0472">Membrane</keyword>
<evidence type="ECO:0000313" key="7">
    <source>
        <dbReference type="EMBL" id="SFR03266.1"/>
    </source>
</evidence>
<dbReference type="InterPro" id="IPR001680">
    <property type="entry name" value="WD40_rpt"/>
</dbReference>
<dbReference type="PROSITE" id="PS50294">
    <property type="entry name" value="WD_REPEATS_REGION"/>
    <property type="match status" value="4"/>
</dbReference>
<reference evidence="8" key="1">
    <citation type="submission" date="2016-10" db="EMBL/GenBank/DDBJ databases">
        <authorList>
            <person name="Varghese N."/>
            <person name="Submissions S."/>
        </authorList>
    </citation>
    <scope>NUCLEOTIDE SEQUENCE [LARGE SCALE GENOMIC DNA]</scope>
    <source>
        <strain evidence="8">DSM 44232</strain>
    </source>
</reference>
<dbReference type="EMBL" id="FOYL01000002">
    <property type="protein sequence ID" value="SFR03266.1"/>
    <property type="molecule type" value="Genomic_DNA"/>
</dbReference>
<evidence type="ECO:0000256" key="5">
    <source>
        <dbReference type="SAM" id="Phobius"/>
    </source>
</evidence>
<dbReference type="InterPro" id="IPR027417">
    <property type="entry name" value="P-loop_NTPase"/>
</dbReference>
<dbReference type="InterPro" id="IPR049052">
    <property type="entry name" value="nSTAND1"/>
</dbReference>
<dbReference type="Gene3D" id="2.130.10.10">
    <property type="entry name" value="YVTN repeat-like/Quinoprotein amine dehydrogenase"/>
    <property type="match status" value="3"/>
</dbReference>
<feature type="repeat" description="WD" evidence="3">
    <location>
        <begin position="1144"/>
        <end position="1185"/>
    </location>
</feature>
<dbReference type="PROSITE" id="PS00678">
    <property type="entry name" value="WD_REPEATS_1"/>
    <property type="match status" value="3"/>
</dbReference>
<dbReference type="InterPro" id="IPR019775">
    <property type="entry name" value="WD40_repeat_CS"/>
</dbReference>
<evidence type="ECO:0000256" key="2">
    <source>
        <dbReference type="ARBA" id="ARBA00022737"/>
    </source>
</evidence>
<name>A0A1I6DCT7_9PSEU</name>